<dbReference type="AlphaFoldDB" id="A0A6M3LWE5"/>
<feature type="compositionally biased region" description="Low complexity" evidence="1">
    <location>
        <begin position="73"/>
        <end position="117"/>
    </location>
</feature>
<organism evidence="2">
    <name type="scientific">viral metagenome</name>
    <dbReference type="NCBI Taxonomy" id="1070528"/>
    <lineage>
        <taxon>unclassified sequences</taxon>
        <taxon>metagenomes</taxon>
        <taxon>organismal metagenomes</taxon>
    </lineage>
</organism>
<evidence type="ECO:0000313" key="2">
    <source>
        <dbReference type="EMBL" id="QJA99123.1"/>
    </source>
</evidence>
<dbReference type="EMBL" id="MT143630">
    <property type="protein sequence ID" value="QJA99123.1"/>
    <property type="molecule type" value="Genomic_DNA"/>
</dbReference>
<name>A0A6M3LWE5_9ZZZZ</name>
<gene>
    <name evidence="2" type="ORF">MM171A01309_0010</name>
</gene>
<proteinExistence type="predicted"/>
<evidence type="ECO:0000256" key="1">
    <source>
        <dbReference type="SAM" id="MobiDB-lite"/>
    </source>
</evidence>
<accession>A0A6M3LWE5</accession>
<reference evidence="2" key="1">
    <citation type="submission" date="2020-03" db="EMBL/GenBank/DDBJ databases">
        <title>The deep terrestrial virosphere.</title>
        <authorList>
            <person name="Holmfeldt K."/>
            <person name="Nilsson E."/>
            <person name="Simone D."/>
            <person name="Lopez-Fernandez M."/>
            <person name="Wu X."/>
            <person name="de Brujin I."/>
            <person name="Lundin D."/>
            <person name="Andersson A."/>
            <person name="Bertilsson S."/>
            <person name="Dopson M."/>
        </authorList>
    </citation>
    <scope>NUCLEOTIDE SEQUENCE</scope>
    <source>
        <strain evidence="2">MM171A01309</strain>
    </source>
</reference>
<sequence>MPKAGKIFIYREELSIEEISEQLEGWREEEHVQFNGDAYDLLNDIQNLYLNEGELAGLYQYDYVISPTGEPHSTSPSPMRHLSSSPSTSTRPSCWSWPRNPSRTASPTSSASSSTER</sequence>
<feature type="region of interest" description="Disordered" evidence="1">
    <location>
        <begin position="66"/>
        <end position="117"/>
    </location>
</feature>
<protein>
    <submittedName>
        <fullName evidence="2">Uncharacterized protein</fullName>
    </submittedName>
</protein>